<evidence type="ECO:0000313" key="3">
    <source>
        <dbReference type="Proteomes" id="UP000050794"/>
    </source>
</evidence>
<gene>
    <name evidence="2" type="ORF">TCNE_LOCUS6383</name>
</gene>
<dbReference type="AlphaFoldDB" id="A0A183UD13"/>
<evidence type="ECO:0000313" key="2">
    <source>
        <dbReference type="EMBL" id="VDM37699.1"/>
    </source>
</evidence>
<dbReference type="Gene3D" id="3.40.50.1820">
    <property type="entry name" value="alpha/beta hydrolase"/>
    <property type="match status" value="1"/>
</dbReference>
<dbReference type="PANTHER" id="PTHR32015">
    <property type="entry name" value="FASTING INDUCED LIPASE"/>
    <property type="match status" value="1"/>
</dbReference>
<keyword evidence="1" id="KW-0732">Signal</keyword>
<reference evidence="4" key="1">
    <citation type="submission" date="2016-06" db="UniProtKB">
        <authorList>
            <consortium name="WormBaseParasite"/>
        </authorList>
    </citation>
    <scope>IDENTIFICATION</scope>
</reference>
<dbReference type="InterPro" id="IPR002918">
    <property type="entry name" value="Lipase_EstA/Esterase_EstB"/>
</dbReference>
<accession>A0A183UD13</accession>
<evidence type="ECO:0000313" key="4">
    <source>
        <dbReference type="WBParaSite" id="TCNE_0000638301-mRNA-1"/>
    </source>
</evidence>
<dbReference type="GO" id="GO:0016298">
    <property type="term" value="F:lipase activity"/>
    <property type="evidence" value="ECO:0007669"/>
    <property type="project" value="TreeGrafter"/>
</dbReference>
<keyword evidence="3" id="KW-1185">Reference proteome</keyword>
<sequence length="328" mass="36570">MSLIYAVLSVHLSCICLQISAIFTPDFNNWLIERFGRDVQTTLNSDKLAYNFFLQSLIRIRHQQKRVFLRGDLGDAGSFGGKAFRSERLHNQPVIFVHGVSDRARDKPFSAAKHFKENGYEWSELYGTTYANGAQGNPLQWTQYAMQCSYVKQVRALIVAVRLYTGRAVDVIAYSLGVPVSRKAILGGRCVDTGEDLGRPLTRFIDTFVGIAGPNHGISLQVAGVSIPGCLFSVLPVCNTQTGLYSGMCPAESAYLQDINSVQGYEAQNVFSIYSIADQLVGYTVCNKITTQVPGQRAEKVFQNENHDDTFYHSYEVQRQMVLNHIVV</sequence>
<dbReference type="Pfam" id="PF01674">
    <property type="entry name" value="Lipase_2"/>
    <property type="match status" value="1"/>
</dbReference>
<dbReference type="Proteomes" id="UP000050794">
    <property type="component" value="Unassembled WGS sequence"/>
</dbReference>
<dbReference type="InterPro" id="IPR029058">
    <property type="entry name" value="AB_hydrolase_fold"/>
</dbReference>
<feature type="signal peptide" evidence="1">
    <location>
        <begin position="1"/>
        <end position="21"/>
    </location>
</feature>
<dbReference type="SUPFAM" id="SSF53474">
    <property type="entry name" value="alpha/beta-Hydrolases"/>
    <property type="match status" value="1"/>
</dbReference>
<dbReference type="PANTHER" id="PTHR32015:SF5">
    <property type="entry name" value="LIPASE RELATED"/>
    <property type="match status" value="1"/>
</dbReference>
<dbReference type="EMBL" id="UYWY01019484">
    <property type="protein sequence ID" value="VDM37699.1"/>
    <property type="molecule type" value="Genomic_DNA"/>
</dbReference>
<dbReference type="GO" id="GO:0016042">
    <property type="term" value="P:lipid catabolic process"/>
    <property type="evidence" value="ECO:0007669"/>
    <property type="project" value="InterPro"/>
</dbReference>
<dbReference type="WBParaSite" id="TCNE_0000638301-mRNA-1">
    <property type="protein sequence ID" value="TCNE_0000638301-mRNA-1"/>
    <property type="gene ID" value="TCNE_0000638301"/>
</dbReference>
<reference evidence="2 3" key="2">
    <citation type="submission" date="2018-11" db="EMBL/GenBank/DDBJ databases">
        <authorList>
            <consortium name="Pathogen Informatics"/>
        </authorList>
    </citation>
    <scope>NUCLEOTIDE SEQUENCE [LARGE SCALE GENOMIC DNA]</scope>
</reference>
<organism evidence="3 4">
    <name type="scientific">Toxocara canis</name>
    <name type="common">Canine roundworm</name>
    <dbReference type="NCBI Taxonomy" id="6265"/>
    <lineage>
        <taxon>Eukaryota</taxon>
        <taxon>Metazoa</taxon>
        <taxon>Ecdysozoa</taxon>
        <taxon>Nematoda</taxon>
        <taxon>Chromadorea</taxon>
        <taxon>Rhabditida</taxon>
        <taxon>Spirurina</taxon>
        <taxon>Ascaridomorpha</taxon>
        <taxon>Ascaridoidea</taxon>
        <taxon>Toxocaridae</taxon>
        <taxon>Toxocara</taxon>
    </lineage>
</organism>
<proteinExistence type="predicted"/>
<evidence type="ECO:0000256" key="1">
    <source>
        <dbReference type="SAM" id="SignalP"/>
    </source>
</evidence>
<name>A0A183UD13_TOXCA</name>
<protein>
    <submittedName>
        <fullName evidence="4">Lipase</fullName>
    </submittedName>
</protein>
<feature type="chain" id="PRO_5044553112" evidence="1">
    <location>
        <begin position="22"/>
        <end position="328"/>
    </location>
</feature>